<proteinExistence type="predicted"/>
<evidence type="ECO:0000313" key="2">
    <source>
        <dbReference type="Proteomes" id="UP000007015"/>
    </source>
</evidence>
<dbReference type="EMBL" id="CM000131">
    <property type="protein sequence ID" value="EEC80849.1"/>
    <property type="molecule type" value="Genomic_DNA"/>
</dbReference>
<organism evidence="1 2">
    <name type="scientific">Oryza sativa subsp. indica</name>
    <name type="common">Rice</name>
    <dbReference type="NCBI Taxonomy" id="39946"/>
    <lineage>
        <taxon>Eukaryota</taxon>
        <taxon>Viridiplantae</taxon>
        <taxon>Streptophyta</taxon>
        <taxon>Embryophyta</taxon>
        <taxon>Tracheophyta</taxon>
        <taxon>Spermatophyta</taxon>
        <taxon>Magnoliopsida</taxon>
        <taxon>Liliopsida</taxon>
        <taxon>Poales</taxon>
        <taxon>Poaceae</taxon>
        <taxon>BOP clade</taxon>
        <taxon>Oryzoideae</taxon>
        <taxon>Oryzeae</taxon>
        <taxon>Oryzinae</taxon>
        <taxon>Oryza</taxon>
        <taxon>Oryza sativa</taxon>
    </lineage>
</organism>
<dbReference type="AlphaFoldDB" id="B8B3W1"/>
<sequence length="67" mass="7265">MQQLARPCGPVAAARGARAASGDHPIRSFTAQNRCSARLHVHHSTGKSRSRGWGKVATSRYRFCSSN</sequence>
<keyword evidence="2" id="KW-1185">Reference proteome</keyword>
<gene>
    <name evidence="1" type="ORF">OsI_23460</name>
</gene>
<dbReference type="HOGENOM" id="CLU_2817006_0_0_1"/>
<name>B8B3W1_ORYSI</name>
<dbReference type="OMA" id="HPIRSFT"/>
<dbReference type="Proteomes" id="UP000007015">
    <property type="component" value="Chromosome 6"/>
</dbReference>
<protein>
    <submittedName>
        <fullName evidence="1">Uncharacterized protein</fullName>
    </submittedName>
</protein>
<dbReference type="Gramene" id="BGIOSGA020991-TA">
    <property type="protein sequence ID" value="BGIOSGA020991-PA"/>
    <property type="gene ID" value="BGIOSGA020991"/>
</dbReference>
<reference evidence="1 2" key="1">
    <citation type="journal article" date="2005" name="PLoS Biol.">
        <title>The genomes of Oryza sativa: a history of duplications.</title>
        <authorList>
            <person name="Yu J."/>
            <person name="Wang J."/>
            <person name="Lin W."/>
            <person name="Li S."/>
            <person name="Li H."/>
            <person name="Zhou J."/>
            <person name="Ni P."/>
            <person name="Dong W."/>
            <person name="Hu S."/>
            <person name="Zeng C."/>
            <person name="Zhang J."/>
            <person name="Zhang Y."/>
            <person name="Li R."/>
            <person name="Xu Z."/>
            <person name="Li S."/>
            <person name="Li X."/>
            <person name="Zheng H."/>
            <person name="Cong L."/>
            <person name="Lin L."/>
            <person name="Yin J."/>
            <person name="Geng J."/>
            <person name="Li G."/>
            <person name="Shi J."/>
            <person name="Liu J."/>
            <person name="Lv H."/>
            <person name="Li J."/>
            <person name="Wang J."/>
            <person name="Deng Y."/>
            <person name="Ran L."/>
            <person name="Shi X."/>
            <person name="Wang X."/>
            <person name="Wu Q."/>
            <person name="Li C."/>
            <person name="Ren X."/>
            <person name="Wang J."/>
            <person name="Wang X."/>
            <person name="Li D."/>
            <person name="Liu D."/>
            <person name="Zhang X."/>
            <person name="Ji Z."/>
            <person name="Zhao W."/>
            <person name="Sun Y."/>
            <person name="Zhang Z."/>
            <person name="Bao J."/>
            <person name="Han Y."/>
            <person name="Dong L."/>
            <person name="Ji J."/>
            <person name="Chen P."/>
            <person name="Wu S."/>
            <person name="Liu J."/>
            <person name="Xiao Y."/>
            <person name="Bu D."/>
            <person name="Tan J."/>
            <person name="Yang L."/>
            <person name="Ye C."/>
            <person name="Zhang J."/>
            <person name="Xu J."/>
            <person name="Zhou Y."/>
            <person name="Yu Y."/>
            <person name="Zhang B."/>
            <person name="Zhuang S."/>
            <person name="Wei H."/>
            <person name="Liu B."/>
            <person name="Lei M."/>
            <person name="Yu H."/>
            <person name="Li Y."/>
            <person name="Xu H."/>
            <person name="Wei S."/>
            <person name="He X."/>
            <person name="Fang L."/>
            <person name="Zhang Z."/>
            <person name="Zhang Y."/>
            <person name="Huang X."/>
            <person name="Su Z."/>
            <person name="Tong W."/>
            <person name="Li J."/>
            <person name="Tong Z."/>
            <person name="Li S."/>
            <person name="Ye J."/>
            <person name="Wang L."/>
            <person name="Fang L."/>
            <person name="Lei T."/>
            <person name="Chen C."/>
            <person name="Chen H."/>
            <person name="Xu Z."/>
            <person name="Li H."/>
            <person name="Huang H."/>
            <person name="Zhang F."/>
            <person name="Xu H."/>
            <person name="Li N."/>
            <person name="Zhao C."/>
            <person name="Li S."/>
            <person name="Dong L."/>
            <person name="Huang Y."/>
            <person name="Li L."/>
            <person name="Xi Y."/>
            <person name="Qi Q."/>
            <person name="Li W."/>
            <person name="Zhang B."/>
            <person name="Hu W."/>
            <person name="Zhang Y."/>
            <person name="Tian X."/>
            <person name="Jiao Y."/>
            <person name="Liang X."/>
            <person name="Jin J."/>
            <person name="Gao L."/>
            <person name="Zheng W."/>
            <person name="Hao B."/>
            <person name="Liu S."/>
            <person name="Wang W."/>
            <person name="Yuan L."/>
            <person name="Cao M."/>
            <person name="McDermott J."/>
            <person name="Samudrala R."/>
            <person name="Wang J."/>
            <person name="Wong G.K."/>
            <person name="Yang H."/>
        </authorList>
    </citation>
    <scope>NUCLEOTIDE SEQUENCE [LARGE SCALE GENOMIC DNA]</scope>
    <source>
        <strain evidence="2">cv. 93-11</strain>
    </source>
</reference>
<accession>B8B3W1</accession>
<evidence type="ECO:0000313" key="1">
    <source>
        <dbReference type="EMBL" id="EEC80849.1"/>
    </source>
</evidence>